<protein>
    <recommendedName>
        <fullName evidence="10">Sigma-70 family RNA polymerase sigma factor</fullName>
    </recommendedName>
</protein>
<feature type="domain" description="RNA polymerase sigma-70 region 2" evidence="6">
    <location>
        <begin position="1"/>
        <end position="56"/>
    </location>
</feature>
<dbReference type="SUPFAM" id="SSF88946">
    <property type="entry name" value="Sigma2 domain of RNA polymerase sigma factors"/>
    <property type="match status" value="1"/>
</dbReference>
<evidence type="ECO:0000313" key="8">
    <source>
        <dbReference type="EMBL" id="ETW93261.1"/>
    </source>
</evidence>
<reference evidence="8 9" key="1">
    <citation type="journal article" date="2014" name="Nature">
        <title>An environmental bacterial taxon with a large and distinct metabolic repertoire.</title>
        <authorList>
            <person name="Wilson M.C."/>
            <person name="Mori T."/>
            <person name="Ruckert C."/>
            <person name="Uria A.R."/>
            <person name="Helf M.J."/>
            <person name="Takada K."/>
            <person name="Gernert C."/>
            <person name="Steffens U.A."/>
            <person name="Heycke N."/>
            <person name="Schmitt S."/>
            <person name="Rinke C."/>
            <person name="Helfrich E.J."/>
            <person name="Brachmann A.O."/>
            <person name="Gurgui C."/>
            <person name="Wakimoto T."/>
            <person name="Kracht M."/>
            <person name="Crusemann M."/>
            <person name="Hentschel U."/>
            <person name="Abe I."/>
            <person name="Matsunaga S."/>
            <person name="Kalinowski J."/>
            <person name="Takeyama H."/>
            <person name="Piel J."/>
        </authorList>
    </citation>
    <scope>NUCLEOTIDE SEQUENCE [LARGE SCALE GENOMIC DNA]</scope>
    <source>
        <strain evidence="9">TSY2</strain>
    </source>
</reference>
<dbReference type="PATRIC" id="fig|1429439.4.peg.8442"/>
<dbReference type="CDD" id="cd06171">
    <property type="entry name" value="Sigma70_r4"/>
    <property type="match status" value="1"/>
</dbReference>
<sequence length="160" mass="17741">LALRIVRDQTAAEDVTIEVYLQLHQQAARYNPARGTPAAWLLTLTRSRAIDRLRRETVHSQCESLPEPMPFVSPLPDPEAQSVMAERRVMVRKALAALTKEQRQVIEIAYYTGLSHSQIAAQLGQPLGTVKTRIRIGLNALRAQLGPLLGDALETQPETA</sequence>
<evidence type="ECO:0000259" key="6">
    <source>
        <dbReference type="Pfam" id="PF04542"/>
    </source>
</evidence>
<proteinExistence type="inferred from homology"/>
<keyword evidence="3" id="KW-0731">Sigma factor</keyword>
<dbReference type="Gene3D" id="1.10.10.10">
    <property type="entry name" value="Winged helix-like DNA-binding domain superfamily/Winged helix DNA-binding domain"/>
    <property type="match status" value="1"/>
</dbReference>
<dbReference type="Pfam" id="PF04545">
    <property type="entry name" value="Sigma70_r4"/>
    <property type="match status" value="1"/>
</dbReference>
<evidence type="ECO:0000256" key="3">
    <source>
        <dbReference type="ARBA" id="ARBA00023082"/>
    </source>
</evidence>
<feature type="non-terminal residue" evidence="8">
    <location>
        <position position="1"/>
    </location>
</feature>
<keyword evidence="5" id="KW-0804">Transcription</keyword>
<comment type="caution">
    <text evidence="8">The sequence shown here is derived from an EMBL/GenBank/DDBJ whole genome shotgun (WGS) entry which is preliminary data.</text>
</comment>
<dbReference type="InterPro" id="IPR014284">
    <property type="entry name" value="RNA_pol_sigma-70_dom"/>
</dbReference>
<evidence type="ECO:0008006" key="10">
    <source>
        <dbReference type="Google" id="ProtNLM"/>
    </source>
</evidence>
<dbReference type="PANTHER" id="PTHR43133:SF62">
    <property type="entry name" value="RNA POLYMERASE SIGMA FACTOR SIGZ"/>
    <property type="match status" value="1"/>
</dbReference>
<keyword evidence="9" id="KW-1185">Reference proteome</keyword>
<dbReference type="InterPro" id="IPR039425">
    <property type="entry name" value="RNA_pol_sigma-70-like"/>
</dbReference>
<dbReference type="PANTHER" id="PTHR43133">
    <property type="entry name" value="RNA POLYMERASE ECF-TYPE SIGMA FACTO"/>
    <property type="match status" value="1"/>
</dbReference>
<dbReference type="Pfam" id="PF04542">
    <property type="entry name" value="Sigma70_r2"/>
    <property type="match status" value="1"/>
</dbReference>
<dbReference type="InterPro" id="IPR007627">
    <property type="entry name" value="RNA_pol_sigma70_r2"/>
</dbReference>
<keyword evidence="4" id="KW-0238">DNA-binding</keyword>
<dbReference type="InterPro" id="IPR007630">
    <property type="entry name" value="RNA_pol_sigma70_r4"/>
</dbReference>
<evidence type="ECO:0000256" key="2">
    <source>
        <dbReference type="ARBA" id="ARBA00023015"/>
    </source>
</evidence>
<gene>
    <name evidence="8" type="ORF">ETSY2_51705</name>
</gene>
<evidence type="ECO:0000313" key="9">
    <source>
        <dbReference type="Proteomes" id="UP000019140"/>
    </source>
</evidence>
<dbReference type="GO" id="GO:0006352">
    <property type="term" value="P:DNA-templated transcription initiation"/>
    <property type="evidence" value="ECO:0007669"/>
    <property type="project" value="InterPro"/>
</dbReference>
<dbReference type="InterPro" id="IPR036388">
    <property type="entry name" value="WH-like_DNA-bd_sf"/>
</dbReference>
<name>W4L7D6_9BACT</name>
<organism evidence="8 9">
    <name type="scientific">Candidatus Entotheonella gemina</name>
    <dbReference type="NCBI Taxonomy" id="1429439"/>
    <lineage>
        <taxon>Bacteria</taxon>
        <taxon>Pseudomonadati</taxon>
        <taxon>Nitrospinota/Tectimicrobiota group</taxon>
        <taxon>Candidatus Tectimicrobiota</taxon>
        <taxon>Candidatus Entotheonellia</taxon>
        <taxon>Candidatus Entotheonellales</taxon>
        <taxon>Candidatus Entotheonellaceae</taxon>
        <taxon>Candidatus Entotheonella</taxon>
    </lineage>
</organism>
<dbReference type="InterPro" id="IPR013324">
    <property type="entry name" value="RNA_pol_sigma_r3/r4-like"/>
</dbReference>
<comment type="similarity">
    <text evidence="1">Belongs to the sigma-70 factor family. ECF subfamily.</text>
</comment>
<feature type="domain" description="RNA polymerase sigma-70 region 4" evidence="7">
    <location>
        <begin position="94"/>
        <end position="143"/>
    </location>
</feature>
<dbReference type="SUPFAM" id="SSF88659">
    <property type="entry name" value="Sigma3 and sigma4 domains of RNA polymerase sigma factors"/>
    <property type="match status" value="1"/>
</dbReference>
<dbReference type="InterPro" id="IPR013325">
    <property type="entry name" value="RNA_pol_sigma_r2"/>
</dbReference>
<dbReference type="Gene3D" id="1.10.1740.10">
    <property type="match status" value="1"/>
</dbReference>
<dbReference type="Proteomes" id="UP000019140">
    <property type="component" value="Unassembled WGS sequence"/>
</dbReference>
<evidence type="ECO:0000256" key="5">
    <source>
        <dbReference type="ARBA" id="ARBA00023163"/>
    </source>
</evidence>
<keyword evidence="2" id="KW-0805">Transcription regulation</keyword>
<evidence type="ECO:0000256" key="4">
    <source>
        <dbReference type="ARBA" id="ARBA00023125"/>
    </source>
</evidence>
<dbReference type="AlphaFoldDB" id="W4L7D6"/>
<accession>W4L7D6</accession>
<dbReference type="NCBIfam" id="TIGR02937">
    <property type="entry name" value="sigma70-ECF"/>
    <property type="match status" value="1"/>
</dbReference>
<dbReference type="HOGENOM" id="CLU_1647244_0_0_7"/>
<dbReference type="GO" id="GO:0016987">
    <property type="term" value="F:sigma factor activity"/>
    <property type="evidence" value="ECO:0007669"/>
    <property type="project" value="UniProtKB-KW"/>
</dbReference>
<dbReference type="EMBL" id="AZHX01002682">
    <property type="protein sequence ID" value="ETW93261.1"/>
    <property type="molecule type" value="Genomic_DNA"/>
</dbReference>
<evidence type="ECO:0000256" key="1">
    <source>
        <dbReference type="ARBA" id="ARBA00010641"/>
    </source>
</evidence>
<evidence type="ECO:0000259" key="7">
    <source>
        <dbReference type="Pfam" id="PF04545"/>
    </source>
</evidence>
<dbReference type="GO" id="GO:0003677">
    <property type="term" value="F:DNA binding"/>
    <property type="evidence" value="ECO:0007669"/>
    <property type="project" value="UniProtKB-KW"/>
</dbReference>